<keyword evidence="2" id="KW-1185">Reference proteome</keyword>
<sequence length="374" mass="44600">MEFGDLISQKKEIYATILEYIDKGDHKELIENLEKFHIHEDRNQFIVFLRLISKISKNHHRDTLFFDKFEQIFLFYSIQIKEIFSNFEIFKIFKNNPRILLLLIKHNILILDKSLISTFLQHNNNYRYYFYSEIKSVIDTEQSQEIEQELLAVNSNIFDNFDEKCKLGENHSYICSLIRNDNVKEFVSYVNQKCINLRTRKIKHSIFETNPFFKNSSPTLIEYATFFGSIQIFNYLRMNKVELSSSLWIYAIHSNNAEMIHLLEQYHVKPIDSSYEDCFKEAVKCHHNNVANYILNNFIQKDVSNASISFALQFHNFEFLDEIKDTHSFFNLACKYDYVDIVKFIFNSNKSFGQSLTAISNKCENFMMFLFSLF</sequence>
<dbReference type="PANTHER" id="PTHR24159">
    <property type="match status" value="1"/>
</dbReference>
<accession>A0ABR2K058</accession>
<evidence type="ECO:0008006" key="3">
    <source>
        <dbReference type="Google" id="ProtNLM"/>
    </source>
</evidence>
<name>A0ABR2K058_9EUKA</name>
<dbReference type="EMBL" id="JAPFFF010000008">
    <property type="protein sequence ID" value="KAK8883847.1"/>
    <property type="molecule type" value="Genomic_DNA"/>
</dbReference>
<dbReference type="Proteomes" id="UP001470230">
    <property type="component" value="Unassembled WGS sequence"/>
</dbReference>
<dbReference type="PANTHER" id="PTHR24159:SF5">
    <property type="entry name" value="ANK_REP_REGION DOMAIN-CONTAINING PROTEIN"/>
    <property type="match status" value="1"/>
</dbReference>
<comment type="caution">
    <text evidence="1">The sequence shown here is derived from an EMBL/GenBank/DDBJ whole genome shotgun (WGS) entry which is preliminary data.</text>
</comment>
<dbReference type="InterPro" id="IPR036770">
    <property type="entry name" value="Ankyrin_rpt-contain_sf"/>
</dbReference>
<evidence type="ECO:0000313" key="1">
    <source>
        <dbReference type="EMBL" id="KAK8883847.1"/>
    </source>
</evidence>
<gene>
    <name evidence="1" type="ORF">M9Y10_042946</name>
</gene>
<protein>
    <recommendedName>
        <fullName evidence="3">DUF3447 domain-containing protein</fullName>
    </recommendedName>
</protein>
<evidence type="ECO:0000313" key="2">
    <source>
        <dbReference type="Proteomes" id="UP001470230"/>
    </source>
</evidence>
<reference evidence="1 2" key="1">
    <citation type="submission" date="2024-04" db="EMBL/GenBank/DDBJ databases">
        <title>Tritrichomonas musculus Genome.</title>
        <authorList>
            <person name="Alves-Ferreira E."/>
            <person name="Grigg M."/>
            <person name="Lorenzi H."/>
            <person name="Galac M."/>
        </authorList>
    </citation>
    <scope>NUCLEOTIDE SEQUENCE [LARGE SCALE GENOMIC DNA]</scope>
    <source>
        <strain evidence="1 2">EAF2021</strain>
    </source>
</reference>
<organism evidence="1 2">
    <name type="scientific">Tritrichomonas musculus</name>
    <dbReference type="NCBI Taxonomy" id="1915356"/>
    <lineage>
        <taxon>Eukaryota</taxon>
        <taxon>Metamonada</taxon>
        <taxon>Parabasalia</taxon>
        <taxon>Tritrichomonadida</taxon>
        <taxon>Tritrichomonadidae</taxon>
        <taxon>Tritrichomonas</taxon>
    </lineage>
</organism>
<proteinExistence type="predicted"/>
<dbReference type="SUPFAM" id="SSF48403">
    <property type="entry name" value="Ankyrin repeat"/>
    <property type="match status" value="1"/>
</dbReference>